<reference evidence="2 3" key="1">
    <citation type="submission" date="2023-03" db="EMBL/GenBank/DDBJ databases">
        <title>High-quality genome of Scylla paramamosain provides insights in environmental adaptation.</title>
        <authorList>
            <person name="Zhang L."/>
        </authorList>
    </citation>
    <scope>NUCLEOTIDE SEQUENCE [LARGE SCALE GENOMIC DNA]</scope>
    <source>
        <strain evidence="2">LZ_2023a</strain>
        <tissue evidence="2">Muscle</tissue>
    </source>
</reference>
<evidence type="ECO:0000256" key="1">
    <source>
        <dbReference type="SAM" id="Phobius"/>
    </source>
</evidence>
<keyword evidence="1" id="KW-0812">Transmembrane</keyword>
<keyword evidence="1" id="KW-1133">Transmembrane helix</keyword>
<dbReference type="EMBL" id="JARAKH010000010">
    <property type="protein sequence ID" value="KAK8400241.1"/>
    <property type="molecule type" value="Genomic_DNA"/>
</dbReference>
<dbReference type="Proteomes" id="UP001487740">
    <property type="component" value="Unassembled WGS sequence"/>
</dbReference>
<sequence>MHFLCDSTSILKGRSIPPPLLGLPGQGKKEKGHQRRAALSLIHKKSFKCHNTPEIRRRRDAKQPAEHDRRLVNLAKWRRHRGRRLVGVRGAGYIKERLACCSTHRTQPLVDQGQYRTALSPAAAAACVTTSSTATCSTPFTTTMKMPRSFSPALVLLATLIAVAASQGFYSQRYGKRGSDTRQVTERSGFYANRYGRSQGIPEIKVRSSRFVGGSRYGKRSGVPALAEVPLPVVAPESEEGEVGASLLLGDSVVCLLVDVPDIYRCLKKSASEESTN</sequence>
<keyword evidence="3" id="KW-1185">Reference proteome</keyword>
<name>A0AAW0UL79_SCYPA</name>
<keyword evidence="1" id="KW-0472">Membrane</keyword>
<gene>
    <name evidence="2" type="ORF">O3P69_003149</name>
</gene>
<organism evidence="2 3">
    <name type="scientific">Scylla paramamosain</name>
    <name type="common">Mud crab</name>
    <dbReference type="NCBI Taxonomy" id="85552"/>
    <lineage>
        <taxon>Eukaryota</taxon>
        <taxon>Metazoa</taxon>
        <taxon>Ecdysozoa</taxon>
        <taxon>Arthropoda</taxon>
        <taxon>Crustacea</taxon>
        <taxon>Multicrustacea</taxon>
        <taxon>Malacostraca</taxon>
        <taxon>Eumalacostraca</taxon>
        <taxon>Eucarida</taxon>
        <taxon>Decapoda</taxon>
        <taxon>Pleocyemata</taxon>
        <taxon>Brachyura</taxon>
        <taxon>Eubrachyura</taxon>
        <taxon>Portunoidea</taxon>
        <taxon>Portunidae</taxon>
        <taxon>Portuninae</taxon>
        <taxon>Scylla</taxon>
    </lineage>
</organism>
<protein>
    <submittedName>
        <fullName evidence="2">Uncharacterized protein</fullName>
    </submittedName>
</protein>
<evidence type="ECO:0000313" key="2">
    <source>
        <dbReference type="EMBL" id="KAK8400241.1"/>
    </source>
</evidence>
<evidence type="ECO:0000313" key="3">
    <source>
        <dbReference type="Proteomes" id="UP001487740"/>
    </source>
</evidence>
<feature type="transmembrane region" description="Helical" evidence="1">
    <location>
        <begin position="150"/>
        <end position="170"/>
    </location>
</feature>
<proteinExistence type="predicted"/>
<accession>A0AAW0UL79</accession>
<comment type="caution">
    <text evidence="2">The sequence shown here is derived from an EMBL/GenBank/DDBJ whole genome shotgun (WGS) entry which is preliminary data.</text>
</comment>
<dbReference type="AlphaFoldDB" id="A0AAW0UL79"/>